<keyword evidence="2" id="KW-1185">Reference proteome</keyword>
<name>A0A4Q7NY53_9FLAO</name>
<organism evidence="1 2">
    <name type="scientific">Aquimarina brevivitae</name>
    <dbReference type="NCBI Taxonomy" id="323412"/>
    <lineage>
        <taxon>Bacteria</taxon>
        <taxon>Pseudomonadati</taxon>
        <taxon>Bacteroidota</taxon>
        <taxon>Flavobacteriia</taxon>
        <taxon>Flavobacteriales</taxon>
        <taxon>Flavobacteriaceae</taxon>
        <taxon>Aquimarina</taxon>
    </lineage>
</organism>
<reference evidence="1 2" key="1">
    <citation type="submission" date="2019-02" db="EMBL/GenBank/DDBJ databases">
        <title>Genomic Encyclopedia of Type Strains, Phase IV (KMG-IV): sequencing the most valuable type-strain genomes for metagenomic binning, comparative biology and taxonomic classification.</title>
        <authorList>
            <person name="Goeker M."/>
        </authorList>
    </citation>
    <scope>NUCLEOTIDE SEQUENCE [LARGE SCALE GENOMIC DNA]</scope>
    <source>
        <strain evidence="1 2">DSM 17196</strain>
    </source>
</reference>
<evidence type="ECO:0008006" key="3">
    <source>
        <dbReference type="Google" id="ProtNLM"/>
    </source>
</evidence>
<dbReference type="RefSeq" id="WP_130287512.1">
    <property type="nucleotide sequence ID" value="NZ_SGXE01000005.1"/>
</dbReference>
<evidence type="ECO:0000313" key="1">
    <source>
        <dbReference type="EMBL" id="RZS91878.1"/>
    </source>
</evidence>
<proteinExistence type="predicted"/>
<dbReference type="Proteomes" id="UP000292262">
    <property type="component" value="Unassembled WGS sequence"/>
</dbReference>
<accession>A0A4Q7NY53</accession>
<evidence type="ECO:0000313" key="2">
    <source>
        <dbReference type="Proteomes" id="UP000292262"/>
    </source>
</evidence>
<gene>
    <name evidence="1" type="ORF">EV197_2981</name>
</gene>
<dbReference type="AlphaFoldDB" id="A0A4Q7NY53"/>
<sequence>MKVNTSIVKIIGCIILFSTQPILAQEEEERIDVASHRHKLGIYTGYSWIPEGRDPETNKKEFIVAPSFGIAYEYWFTKRWAIGTYNNIEIINIEVEKSDNVFIERENVLVISLGLAYQVVPKLSVSIGGGIESDENETLGVVRIGSEFIVLEHRDWELSVALDYLHKEIYDVGGVGFVLSKKF</sequence>
<dbReference type="EMBL" id="SGXE01000005">
    <property type="protein sequence ID" value="RZS91878.1"/>
    <property type="molecule type" value="Genomic_DNA"/>
</dbReference>
<comment type="caution">
    <text evidence="1">The sequence shown here is derived from an EMBL/GenBank/DDBJ whole genome shotgun (WGS) entry which is preliminary data.</text>
</comment>
<dbReference type="OrthoDB" id="978692at2"/>
<protein>
    <recommendedName>
        <fullName evidence="3">Outer membrane protein with beta-barrel domain</fullName>
    </recommendedName>
</protein>